<protein>
    <submittedName>
        <fullName evidence="2">GrpB-like predicted nucleotidyltransferase (UPF0157 family)</fullName>
    </submittedName>
</protein>
<name>A0A7W9YMB4_9ACTN</name>
<feature type="region of interest" description="Disordered" evidence="1">
    <location>
        <begin position="1"/>
        <end position="28"/>
    </location>
</feature>
<dbReference type="InterPro" id="IPR007344">
    <property type="entry name" value="GrpB/CoaE"/>
</dbReference>
<evidence type="ECO:0000313" key="3">
    <source>
        <dbReference type="Proteomes" id="UP000546642"/>
    </source>
</evidence>
<dbReference type="Proteomes" id="UP000546642">
    <property type="component" value="Unassembled WGS sequence"/>
</dbReference>
<dbReference type="RefSeq" id="WP_184077470.1">
    <property type="nucleotide sequence ID" value="NZ_JACHDS010000001.1"/>
</dbReference>
<reference evidence="2 3" key="1">
    <citation type="submission" date="2020-08" db="EMBL/GenBank/DDBJ databases">
        <title>Sequencing the genomes of 1000 actinobacteria strains.</title>
        <authorList>
            <person name="Klenk H.-P."/>
        </authorList>
    </citation>
    <scope>NUCLEOTIDE SEQUENCE [LARGE SCALE GENOMIC DNA]</scope>
    <source>
        <strain evidence="2 3">DSM 46659</strain>
    </source>
</reference>
<dbReference type="PANTHER" id="PTHR34822:SF1">
    <property type="entry name" value="GRPB FAMILY PROTEIN"/>
    <property type="match status" value="1"/>
</dbReference>
<evidence type="ECO:0000313" key="2">
    <source>
        <dbReference type="EMBL" id="MBB6173831.1"/>
    </source>
</evidence>
<dbReference type="Pfam" id="PF04229">
    <property type="entry name" value="GrpB"/>
    <property type="match status" value="1"/>
</dbReference>
<keyword evidence="3" id="KW-1185">Reference proteome</keyword>
<feature type="compositionally biased region" description="Pro residues" evidence="1">
    <location>
        <begin position="1"/>
        <end position="18"/>
    </location>
</feature>
<proteinExistence type="predicted"/>
<dbReference type="Gene3D" id="3.30.460.10">
    <property type="entry name" value="Beta Polymerase, domain 2"/>
    <property type="match status" value="1"/>
</dbReference>
<comment type="caution">
    <text evidence="2">The sequence shown here is derived from an EMBL/GenBank/DDBJ whole genome shotgun (WGS) entry which is preliminary data.</text>
</comment>
<dbReference type="EMBL" id="JACHDS010000001">
    <property type="protein sequence ID" value="MBB6173831.1"/>
    <property type="molecule type" value="Genomic_DNA"/>
</dbReference>
<feature type="compositionally biased region" description="Basic and acidic residues" evidence="1">
    <location>
        <begin position="19"/>
        <end position="28"/>
    </location>
</feature>
<dbReference type="InterPro" id="IPR043519">
    <property type="entry name" value="NT_sf"/>
</dbReference>
<evidence type="ECO:0000256" key="1">
    <source>
        <dbReference type="SAM" id="MobiDB-lite"/>
    </source>
</evidence>
<accession>A0A7W9YMB4</accession>
<dbReference type="GO" id="GO:0016740">
    <property type="term" value="F:transferase activity"/>
    <property type="evidence" value="ECO:0007669"/>
    <property type="project" value="UniProtKB-KW"/>
</dbReference>
<dbReference type="PANTHER" id="PTHR34822">
    <property type="entry name" value="GRPB DOMAIN PROTEIN (AFU_ORTHOLOGUE AFUA_1G01530)"/>
    <property type="match status" value="1"/>
</dbReference>
<gene>
    <name evidence="2" type="ORF">HNR23_003891</name>
</gene>
<sequence length="204" mass="23353">MSPDETPPGRSPDSPPLPERGDPVIDRDRVSRNLIDGRVRLDDYDPKWPFLFEREAERIREVLGERVLRLEHVGSTSVPGLAAKPCVDMLMLLADAADEDAYVPDLEKAGYVLVIREPDWHEHRVLKGPDVNINLHVFTVGSPEPDRLLAFRDRLRAHPAEREAYERVKRELSDRTWDDIQDYADAKSQVVEEIIARAMAERKS</sequence>
<keyword evidence="2" id="KW-0808">Transferase</keyword>
<organism evidence="2 3">
    <name type="scientific">Nocardiopsis mwathae</name>
    <dbReference type="NCBI Taxonomy" id="1472723"/>
    <lineage>
        <taxon>Bacteria</taxon>
        <taxon>Bacillati</taxon>
        <taxon>Actinomycetota</taxon>
        <taxon>Actinomycetes</taxon>
        <taxon>Streptosporangiales</taxon>
        <taxon>Nocardiopsidaceae</taxon>
        <taxon>Nocardiopsis</taxon>
    </lineage>
</organism>
<dbReference type="AlphaFoldDB" id="A0A7W9YMB4"/>
<dbReference type="SUPFAM" id="SSF81301">
    <property type="entry name" value="Nucleotidyltransferase"/>
    <property type="match status" value="1"/>
</dbReference>